<dbReference type="Proteomes" id="UP000307440">
    <property type="component" value="Unassembled WGS sequence"/>
</dbReference>
<dbReference type="PANTHER" id="PTHR46223">
    <property type="entry name" value="HISTONE-LYSINE N-METHYLTRANSFERASE SUV39H"/>
    <property type="match status" value="1"/>
</dbReference>
<feature type="compositionally biased region" description="Basic and acidic residues" evidence="8">
    <location>
        <begin position="251"/>
        <end position="260"/>
    </location>
</feature>
<dbReference type="InterPro" id="IPR003616">
    <property type="entry name" value="Post-SET_dom"/>
</dbReference>
<dbReference type="GO" id="GO:0005694">
    <property type="term" value="C:chromosome"/>
    <property type="evidence" value="ECO:0007669"/>
    <property type="project" value="UniProtKB-SubCell"/>
</dbReference>
<feature type="compositionally biased region" description="Low complexity" evidence="8">
    <location>
        <begin position="543"/>
        <end position="565"/>
    </location>
</feature>
<dbReference type="STRING" id="230819.A0A5C3L8J7"/>
<dbReference type="GO" id="GO:0032259">
    <property type="term" value="P:methylation"/>
    <property type="evidence" value="ECO:0007669"/>
    <property type="project" value="UniProtKB-KW"/>
</dbReference>
<protein>
    <submittedName>
        <fullName evidence="12">SET domain-containing protein</fullName>
    </submittedName>
</protein>
<keyword evidence="7" id="KW-0862">Zinc</keyword>
<evidence type="ECO:0000256" key="7">
    <source>
        <dbReference type="ARBA" id="ARBA00022833"/>
    </source>
</evidence>
<dbReference type="SMART" id="SM00468">
    <property type="entry name" value="PreSET"/>
    <property type="match status" value="1"/>
</dbReference>
<dbReference type="PROSITE" id="PS50868">
    <property type="entry name" value="POST_SET"/>
    <property type="match status" value="1"/>
</dbReference>
<dbReference type="Pfam" id="PF05033">
    <property type="entry name" value="Pre-SET"/>
    <property type="match status" value="1"/>
</dbReference>
<feature type="region of interest" description="Disordered" evidence="8">
    <location>
        <begin position="314"/>
        <end position="352"/>
    </location>
</feature>
<feature type="compositionally biased region" description="Acidic residues" evidence="8">
    <location>
        <begin position="374"/>
        <end position="385"/>
    </location>
</feature>
<evidence type="ECO:0000259" key="11">
    <source>
        <dbReference type="PROSITE" id="PS50868"/>
    </source>
</evidence>
<organism evidence="12 13">
    <name type="scientific">Coprinopsis marcescibilis</name>
    <name type="common">Agaric fungus</name>
    <name type="synonym">Psathyrella marcescibilis</name>
    <dbReference type="NCBI Taxonomy" id="230819"/>
    <lineage>
        <taxon>Eukaryota</taxon>
        <taxon>Fungi</taxon>
        <taxon>Dikarya</taxon>
        <taxon>Basidiomycota</taxon>
        <taxon>Agaricomycotina</taxon>
        <taxon>Agaricomycetes</taxon>
        <taxon>Agaricomycetidae</taxon>
        <taxon>Agaricales</taxon>
        <taxon>Agaricineae</taxon>
        <taxon>Psathyrellaceae</taxon>
        <taxon>Coprinopsis</taxon>
    </lineage>
</organism>
<reference evidence="12 13" key="1">
    <citation type="journal article" date="2019" name="Nat. Ecol. Evol.">
        <title>Megaphylogeny resolves global patterns of mushroom evolution.</title>
        <authorList>
            <person name="Varga T."/>
            <person name="Krizsan K."/>
            <person name="Foldi C."/>
            <person name="Dima B."/>
            <person name="Sanchez-Garcia M."/>
            <person name="Sanchez-Ramirez S."/>
            <person name="Szollosi G.J."/>
            <person name="Szarkandi J.G."/>
            <person name="Papp V."/>
            <person name="Albert L."/>
            <person name="Andreopoulos W."/>
            <person name="Angelini C."/>
            <person name="Antonin V."/>
            <person name="Barry K.W."/>
            <person name="Bougher N.L."/>
            <person name="Buchanan P."/>
            <person name="Buyck B."/>
            <person name="Bense V."/>
            <person name="Catcheside P."/>
            <person name="Chovatia M."/>
            <person name="Cooper J."/>
            <person name="Damon W."/>
            <person name="Desjardin D."/>
            <person name="Finy P."/>
            <person name="Geml J."/>
            <person name="Haridas S."/>
            <person name="Hughes K."/>
            <person name="Justo A."/>
            <person name="Karasinski D."/>
            <person name="Kautmanova I."/>
            <person name="Kiss B."/>
            <person name="Kocsube S."/>
            <person name="Kotiranta H."/>
            <person name="LaButti K.M."/>
            <person name="Lechner B.E."/>
            <person name="Liimatainen K."/>
            <person name="Lipzen A."/>
            <person name="Lukacs Z."/>
            <person name="Mihaltcheva S."/>
            <person name="Morgado L.N."/>
            <person name="Niskanen T."/>
            <person name="Noordeloos M.E."/>
            <person name="Ohm R.A."/>
            <person name="Ortiz-Santana B."/>
            <person name="Ovrebo C."/>
            <person name="Racz N."/>
            <person name="Riley R."/>
            <person name="Savchenko A."/>
            <person name="Shiryaev A."/>
            <person name="Soop K."/>
            <person name="Spirin V."/>
            <person name="Szebenyi C."/>
            <person name="Tomsovsky M."/>
            <person name="Tulloss R.E."/>
            <person name="Uehling J."/>
            <person name="Grigoriev I.V."/>
            <person name="Vagvolgyi C."/>
            <person name="Papp T."/>
            <person name="Martin F.M."/>
            <person name="Miettinen O."/>
            <person name="Hibbett D.S."/>
            <person name="Nagy L.G."/>
        </authorList>
    </citation>
    <scope>NUCLEOTIDE SEQUENCE [LARGE SCALE GENOMIC DNA]</scope>
    <source>
        <strain evidence="12 13">CBS 121175</strain>
    </source>
</reference>
<dbReference type="OrthoDB" id="308383at2759"/>
<feature type="domain" description="Post-SET" evidence="11">
    <location>
        <begin position="955"/>
        <end position="971"/>
    </location>
</feature>
<evidence type="ECO:0000256" key="5">
    <source>
        <dbReference type="ARBA" id="ARBA00022691"/>
    </source>
</evidence>
<dbReference type="InterPro" id="IPR050973">
    <property type="entry name" value="H3K9_Histone-Lys_N-MTase"/>
</dbReference>
<keyword evidence="2" id="KW-0158">Chromosome</keyword>
<dbReference type="Gene3D" id="2.170.270.10">
    <property type="entry name" value="SET domain"/>
    <property type="match status" value="1"/>
</dbReference>
<dbReference type="GO" id="GO:0042054">
    <property type="term" value="F:histone methyltransferase activity"/>
    <property type="evidence" value="ECO:0007669"/>
    <property type="project" value="InterPro"/>
</dbReference>
<keyword evidence="13" id="KW-1185">Reference proteome</keyword>
<comment type="subcellular location">
    <subcellularLocation>
        <location evidence="1">Chromosome</location>
    </subcellularLocation>
</comment>
<dbReference type="EMBL" id="ML210198">
    <property type="protein sequence ID" value="TFK24558.1"/>
    <property type="molecule type" value="Genomic_DNA"/>
</dbReference>
<keyword evidence="4" id="KW-0808">Transferase</keyword>
<feature type="domain" description="SET" evidence="9">
    <location>
        <begin position="797"/>
        <end position="930"/>
    </location>
</feature>
<feature type="region of interest" description="Disordered" evidence="8">
    <location>
        <begin position="366"/>
        <end position="490"/>
    </location>
</feature>
<feature type="compositionally biased region" description="Basic and acidic residues" evidence="8">
    <location>
        <begin position="201"/>
        <end position="224"/>
    </location>
</feature>
<dbReference type="AlphaFoldDB" id="A0A5C3L8J7"/>
<evidence type="ECO:0000313" key="12">
    <source>
        <dbReference type="EMBL" id="TFK24558.1"/>
    </source>
</evidence>
<evidence type="ECO:0000313" key="13">
    <source>
        <dbReference type="Proteomes" id="UP000307440"/>
    </source>
</evidence>
<gene>
    <name evidence="12" type="ORF">FA15DRAFT_669418</name>
</gene>
<dbReference type="SUPFAM" id="SSF82199">
    <property type="entry name" value="SET domain"/>
    <property type="match status" value="1"/>
</dbReference>
<dbReference type="GO" id="GO:0005634">
    <property type="term" value="C:nucleus"/>
    <property type="evidence" value="ECO:0007669"/>
    <property type="project" value="InterPro"/>
</dbReference>
<evidence type="ECO:0000256" key="2">
    <source>
        <dbReference type="ARBA" id="ARBA00022454"/>
    </source>
</evidence>
<evidence type="ECO:0000256" key="8">
    <source>
        <dbReference type="SAM" id="MobiDB-lite"/>
    </source>
</evidence>
<dbReference type="InterPro" id="IPR001214">
    <property type="entry name" value="SET_dom"/>
</dbReference>
<feature type="region of interest" description="Disordered" evidence="8">
    <location>
        <begin position="1"/>
        <end position="34"/>
    </location>
</feature>
<accession>A0A5C3L8J7</accession>
<dbReference type="Pfam" id="PF00856">
    <property type="entry name" value="SET"/>
    <property type="match status" value="1"/>
</dbReference>
<dbReference type="PROSITE" id="PS50867">
    <property type="entry name" value="PRE_SET"/>
    <property type="match status" value="1"/>
</dbReference>
<feature type="compositionally biased region" description="Low complexity" evidence="8">
    <location>
        <begin position="390"/>
        <end position="409"/>
    </location>
</feature>
<dbReference type="PANTHER" id="PTHR46223:SF3">
    <property type="entry name" value="HISTONE-LYSINE N-METHYLTRANSFERASE SET-23"/>
    <property type="match status" value="1"/>
</dbReference>
<dbReference type="GO" id="GO:0008270">
    <property type="term" value="F:zinc ion binding"/>
    <property type="evidence" value="ECO:0007669"/>
    <property type="project" value="InterPro"/>
</dbReference>
<dbReference type="InterPro" id="IPR046341">
    <property type="entry name" value="SET_dom_sf"/>
</dbReference>
<name>A0A5C3L8J7_COPMA</name>
<feature type="region of interest" description="Disordered" evidence="8">
    <location>
        <begin position="125"/>
        <end position="284"/>
    </location>
</feature>
<evidence type="ECO:0000259" key="10">
    <source>
        <dbReference type="PROSITE" id="PS50867"/>
    </source>
</evidence>
<keyword evidence="6" id="KW-0479">Metal-binding</keyword>
<feature type="compositionally biased region" description="Polar residues" evidence="8">
    <location>
        <begin position="87"/>
        <end position="103"/>
    </location>
</feature>
<feature type="compositionally biased region" description="Acidic residues" evidence="8">
    <location>
        <begin position="179"/>
        <end position="191"/>
    </location>
</feature>
<feature type="region of interest" description="Disordered" evidence="8">
    <location>
        <begin position="506"/>
        <end position="576"/>
    </location>
</feature>
<feature type="region of interest" description="Disordered" evidence="8">
    <location>
        <begin position="67"/>
        <end position="103"/>
    </location>
</feature>
<evidence type="ECO:0000256" key="4">
    <source>
        <dbReference type="ARBA" id="ARBA00022679"/>
    </source>
</evidence>
<sequence>MEDPGVPGGTVSDDGLDEELTDAHPGPDNRSFGKALGVSWLDDMSSGAEGRRAGTPVNAVDDDVFVKEQQLSPQLPASDKGKFRASEVTSRPPSTAASCVPSATSISVTGPAKATMDLAEAYNSRAQAHASTSTSTSIPSAGPGATGDGKKRKTKKAKKKRAPPPPVGMTGGGSKDDPLDLTELLESDGDGGVEVMTKASKGKEKHKENEDTGVKKGKGKEESKSSSSSAAASRAGSKTARGKGKGAGEAVNDKERERQKSTFRAAAAALSGMTSTPAPTSVSAFKSVSTAHGTPSSLATTLPIVKGTKPLRYSVSQNSSPVLGERSVVDSETKTEGAAPSTIDTTRPRSASAIRSVDFSRIPFAGIPPLSLDGEVDIEADPDVDLDMHPPTSASASSTRPSSRSSAARMVDARDEENEVDERHIPFSPSSPAPPTITVSGKGKGKERAAPTSPTVDKTTIRGMAPPPPTGSTEVGFDFGEARGDDGSASDDALMEVADMLVSSGSVRSTPGVANITDALGSQDLGEETRRPEGTLEGAKNIVSAVASTSSTSVSSTSTPSTPKTPADDYGGPDFREHVDEEEEFGRREEFSVTTSRTSDKKSYGGYECLTFNDYRQSIKDNPFEVYYARDLPHQLQDFINAMDQEQIRNLPGMTQVFEAFILEHTVLDEPDAPPIKVINEVDHEPTPPWEFQYSNRMWHSDNVPPPDVKNLEGCDCIGGCDPRSKTCKCLKKQMDAIAMVDAAGAEGEEGPVLPMQHEFAYDKAGRLRQPGYPIFECNSLCGCDEDCRNRVVQNGRKVAVSIQKTEHKGWGVFAGPKKIPRGTFLGIYAGEILSEEEGQTRGLVYNKFGRTYLFDLDFYHLQVDEDWDVKYVVDAYQVGNFTRFLNHSCSPNCRIYPCYINEANIDKPLLSVFADRDIEPFEEICFNYNGDQADDLATRAENTQNPASQKRDAIYQRCMCGAENCTGLMFK</sequence>
<keyword evidence="5" id="KW-0949">S-adenosyl-L-methionine</keyword>
<proteinExistence type="predicted"/>
<dbReference type="InterPro" id="IPR007728">
    <property type="entry name" value="Pre-SET_dom"/>
</dbReference>
<dbReference type="SMART" id="SM00317">
    <property type="entry name" value="SET"/>
    <property type="match status" value="1"/>
</dbReference>
<feature type="compositionally biased region" description="Polar residues" evidence="8">
    <location>
        <begin position="272"/>
        <end position="284"/>
    </location>
</feature>
<evidence type="ECO:0000256" key="6">
    <source>
        <dbReference type="ARBA" id="ARBA00022723"/>
    </source>
</evidence>
<feature type="domain" description="Pre-SET" evidence="10">
    <location>
        <begin position="713"/>
        <end position="796"/>
    </location>
</feature>
<feature type="compositionally biased region" description="Low complexity" evidence="8">
    <location>
        <begin position="225"/>
        <end position="239"/>
    </location>
</feature>
<evidence type="ECO:0000256" key="1">
    <source>
        <dbReference type="ARBA" id="ARBA00004286"/>
    </source>
</evidence>
<evidence type="ECO:0000256" key="3">
    <source>
        <dbReference type="ARBA" id="ARBA00022603"/>
    </source>
</evidence>
<dbReference type="PROSITE" id="PS50280">
    <property type="entry name" value="SET"/>
    <property type="match status" value="1"/>
</dbReference>
<feature type="compositionally biased region" description="Basic residues" evidence="8">
    <location>
        <begin position="150"/>
        <end position="162"/>
    </location>
</feature>
<feature type="compositionally biased region" description="Low complexity" evidence="8">
    <location>
        <begin position="125"/>
        <end position="141"/>
    </location>
</feature>
<keyword evidence="3" id="KW-0489">Methyltransferase</keyword>
<evidence type="ECO:0000259" key="9">
    <source>
        <dbReference type="PROSITE" id="PS50280"/>
    </source>
</evidence>